<evidence type="ECO:0000313" key="1">
    <source>
        <dbReference type="EMBL" id="GAG48414.1"/>
    </source>
</evidence>
<name>X0XYB5_9ZZZZ</name>
<comment type="caution">
    <text evidence="1">The sequence shown here is derived from an EMBL/GenBank/DDBJ whole genome shotgun (WGS) entry which is preliminary data.</text>
</comment>
<proteinExistence type="predicted"/>
<organism evidence="1">
    <name type="scientific">marine sediment metagenome</name>
    <dbReference type="NCBI Taxonomy" id="412755"/>
    <lineage>
        <taxon>unclassified sequences</taxon>
        <taxon>metagenomes</taxon>
        <taxon>ecological metagenomes</taxon>
    </lineage>
</organism>
<dbReference type="EMBL" id="BARS01050432">
    <property type="protein sequence ID" value="GAG48414.1"/>
    <property type="molecule type" value="Genomic_DNA"/>
</dbReference>
<reference evidence="1" key="1">
    <citation type="journal article" date="2014" name="Front. Microbiol.">
        <title>High frequency of phylogenetically diverse reductive dehalogenase-homologous genes in deep subseafloor sedimentary metagenomes.</title>
        <authorList>
            <person name="Kawai M."/>
            <person name="Futagami T."/>
            <person name="Toyoda A."/>
            <person name="Takaki Y."/>
            <person name="Nishi S."/>
            <person name="Hori S."/>
            <person name="Arai W."/>
            <person name="Tsubouchi T."/>
            <person name="Morono Y."/>
            <person name="Uchiyama I."/>
            <person name="Ito T."/>
            <person name="Fujiyama A."/>
            <person name="Inagaki F."/>
            <person name="Takami H."/>
        </authorList>
    </citation>
    <scope>NUCLEOTIDE SEQUENCE</scope>
    <source>
        <strain evidence="1">Expedition CK06-06</strain>
    </source>
</reference>
<feature type="non-terminal residue" evidence="1">
    <location>
        <position position="42"/>
    </location>
</feature>
<gene>
    <name evidence="1" type="ORF">S01H1_75291</name>
</gene>
<dbReference type="AlphaFoldDB" id="X0XYB5"/>
<protein>
    <submittedName>
        <fullName evidence="1">Uncharacterized protein</fullName>
    </submittedName>
</protein>
<accession>X0XYB5</accession>
<sequence length="42" mass="4826">MVVPETDSHNAEWNNGEAVNLLQSQTGSKNFRYATSDRWWVS</sequence>